<dbReference type="SUPFAM" id="SSF47807">
    <property type="entry name" value="5' to 3' exonuclease, C-terminal subdomain"/>
    <property type="match status" value="1"/>
</dbReference>
<keyword evidence="7" id="KW-0238">DNA-binding</keyword>
<dbReference type="InterPro" id="IPR044752">
    <property type="entry name" value="PIN-like_EXO1"/>
</dbReference>
<evidence type="ECO:0000256" key="2">
    <source>
        <dbReference type="ARBA" id="ARBA00022722"/>
    </source>
</evidence>
<proteinExistence type="inferred from homology"/>
<keyword evidence="7" id="KW-0267">Excision nuclease</keyword>
<dbReference type="OrthoDB" id="26491at2759"/>
<keyword evidence="5 7" id="KW-0234">DNA repair</keyword>
<gene>
    <name evidence="9" type="ORF">PACLA_8A037114</name>
</gene>
<evidence type="ECO:0000313" key="10">
    <source>
        <dbReference type="Proteomes" id="UP001152795"/>
    </source>
</evidence>
<dbReference type="GO" id="GO:0005634">
    <property type="term" value="C:nucleus"/>
    <property type="evidence" value="ECO:0007669"/>
    <property type="project" value="UniProtKB-SubCell"/>
</dbReference>
<name>A0A6S7K6N2_PARCT</name>
<keyword evidence="2 7" id="KW-0540">Nuclease</keyword>
<dbReference type="Pfam" id="PF00752">
    <property type="entry name" value="XPG_N"/>
    <property type="match status" value="1"/>
</dbReference>
<dbReference type="EMBL" id="CACRXK020025112">
    <property type="protein sequence ID" value="CAB4039238.1"/>
    <property type="molecule type" value="Genomic_DNA"/>
</dbReference>
<comment type="caution">
    <text evidence="9">The sequence shown here is derived from an EMBL/GenBank/DDBJ whole genome shotgun (WGS) entry which is preliminary data.</text>
</comment>
<sequence length="390" mass="44162">MGIKTLLPFLREVTRKANLEEFKGQTAAVDASCLLHRALSISMSRNGDESRLLDLLNSYVDLLERNEIKPYVVFDGLRLPAKELERVKRTRRREEIRAKANELRKEGEVVAANKLLAGETRITYAITTEFIRLCRDRNIDYTVAPYEADAKIAYLMKHGQVLFKMETSGMCDCIELSDALENLGMTQTKFLKMCIVAGCDYLPNIRGIGINQARKLVVEEADLMKALLNLKNVPEGDDISTVSKREHNNEDDTTEIKVTITSIEYASFPWRIPSLPVITLNFKKVKFTLSNGQQCNGVVNKDIDIDIEPGRFCCSSHCTIRVDNEDLVVLWTLSPLKNTIQSVARVQVRNVGEETDDYSGEHTLPFKVMGTCYWTSRQDALEEAYTYLAS</sequence>
<dbReference type="InterPro" id="IPR006085">
    <property type="entry name" value="XPG_DNA_repair_N"/>
</dbReference>
<evidence type="ECO:0000256" key="6">
    <source>
        <dbReference type="ARBA" id="ARBA00023242"/>
    </source>
</evidence>
<dbReference type="Gene3D" id="3.40.50.1010">
    <property type="entry name" value="5'-nuclease"/>
    <property type="match status" value="1"/>
</dbReference>
<keyword evidence="4 7" id="KW-0378">Hydrolase</keyword>
<dbReference type="GO" id="GO:0017108">
    <property type="term" value="F:5'-flap endonuclease activity"/>
    <property type="evidence" value="ECO:0007669"/>
    <property type="project" value="TreeGrafter"/>
</dbReference>
<dbReference type="InterPro" id="IPR006084">
    <property type="entry name" value="XPG/Rad2"/>
</dbReference>
<keyword evidence="3 7" id="KW-0227">DNA damage</keyword>
<comment type="function">
    <text evidence="7">5'-&gt;3' double-stranded DNA exonuclease which may also possess a cryptic 3'-&gt;5' double-stranded DNA exonuclease activity. Functions in DNA mismatch repair.</text>
</comment>
<dbReference type="GO" id="GO:0004527">
    <property type="term" value="F:exonuclease activity"/>
    <property type="evidence" value="ECO:0007669"/>
    <property type="project" value="UniProtKB-KW"/>
</dbReference>
<keyword evidence="7" id="KW-0479">Metal-binding</keyword>
<dbReference type="SUPFAM" id="SSF88723">
    <property type="entry name" value="PIN domain-like"/>
    <property type="match status" value="1"/>
</dbReference>
<dbReference type="InterPro" id="IPR029060">
    <property type="entry name" value="PIN-like_dom_sf"/>
</dbReference>
<comment type="cofactor">
    <cofactor evidence="7">
        <name>Mg(2+)</name>
        <dbReference type="ChEBI" id="CHEBI:18420"/>
    </cofactor>
    <text evidence="7">Binds 2 magnesium ions per subunit. They probably participate in the reaction catalyzed by the enzyme. May bind an additional third magnesium ion after substrate binding.</text>
</comment>
<evidence type="ECO:0000313" key="9">
    <source>
        <dbReference type="EMBL" id="CAB4039238.1"/>
    </source>
</evidence>
<evidence type="ECO:0000256" key="4">
    <source>
        <dbReference type="ARBA" id="ARBA00022801"/>
    </source>
</evidence>
<dbReference type="Proteomes" id="UP001152795">
    <property type="component" value="Unassembled WGS sequence"/>
</dbReference>
<keyword evidence="6 7" id="KW-0539">Nucleus</keyword>
<protein>
    <recommendedName>
        <fullName evidence="7">Exonuclease 1</fullName>
        <ecNumber evidence="7">3.1.-.-</ecNumber>
    </recommendedName>
</protein>
<dbReference type="Gene3D" id="1.10.150.20">
    <property type="entry name" value="5' to 3' exonuclease, C-terminal subdomain"/>
    <property type="match status" value="1"/>
</dbReference>
<dbReference type="SMART" id="SM00485">
    <property type="entry name" value="XPGN"/>
    <property type="match status" value="1"/>
</dbReference>
<dbReference type="CDD" id="cd09857">
    <property type="entry name" value="PIN_EXO1"/>
    <property type="match status" value="1"/>
</dbReference>
<dbReference type="PANTHER" id="PTHR11081">
    <property type="entry name" value="FLAP ENDONUCLEASE FAMILY MEMBER"/>
    <property type="match status" value="1"/>
</dbReference>
<dbReference type="InterPro" id="IPR036279">
    <property type="entry name" value="5-3_exonuclease_C_sf"/>
</dbReference>
<dbReference type="GO" id="GO:0006281">
    <property type="term" value="P:DNA repair"/>
    <property type="evidence" value="ECO:0007669"/>
    <property type="project" value="UniProtKB-KW"/>
</dbReference>
<keyword evidence="10" id="KW-1185">Reference proteome</keyword>
<comment type="similarity">
    <text evidence="7">Belongs to the XPG/RAD2 endonuclease family. EXO1 subfamily.</text>
</comment>
<keyword evidence="7" id="KW-0228">DNA excision</keyword>
<keyword evidence="7 9" id="KW-0269">Exonuclease</keyword>
<dbReference type="PRINTS" id="PR00853">
    <property type="entry name" value="XPGRADSUPER"/>
</dbReference>
<dbReference type="EC" id="3.1.-.-" evidence="7"/>
<comment type="subcellular location">
    <subcellularLocation>
        <location evidence="1 7">Nucleus</location>
    </subcellularLocation>
</comment>
<evidence type="ECO:0000256" key="5">
    <source>
        <dbReference type="ARBA" id="ARBA00023204"/>
    </source>
</evidence>
<dbReference type="AlphaFoldDB" id="A0A6S7K6N2"/>
<dbReference type="PANTHER" id="PTHR11081:SF8">
    <property type="entry name" value="EXONUCLEASE 1"/>
    <property type="match status" value="1"/>
</dbReference>
<evidence type="ECO:0000259" key="8">
    <source>
        <dbReference type="SMART" id="SM00485"/>
    </source>
</evidence>
<reference evidence="9" key="1">
    <citation type="submission" date="2020-04" db="EMBL/GenBank/DDBJ databases">
        <authorList>
            <person name="Alioto T."/>
            <person name="Alioto T."/>
            <person name="Gomez Garrido J."/>
        </authorList>
    </citation>
    <scope>NUCLEOTIDE SEQUENCE</scope>
    <source>
        <strain evidence="9">A484AB</strain>
    </source>
</reference>
<dbReference type="GO" id="GO:0046872">
    <property type="term" value="F:metal ion binding"/>
    <property type="evidence" value="ECO:0007669"/>
    <property type="project" value="UniProtKB-KW"/>
</dbReference>
<feature type="domain" description="XPG N-terminal" evidence="8">
    <location>
        <begin position="1"/>
        <end position="96"/>
    </location>
</feature>
<evidence type="ECO:0000256" key="1">
    <source>
        <dbReference type="ARBA" id="ARBA00004123"/>
    </source>
</evidence>
<organism evidence="9 10">
    <name type="scientific">Paramuricea clavata</name>
    <name type="common">Red gorgonian</name>
    <name type="synonym">Violescent sea-whip</name>
    <dbReference type="NCBI Taxonomy" id="317549"/>
    <lineage>
        <taxon>Eukaryota</taxon>
        <taxon>Metazoa</taxon>
        <taxon>Cnidaria</taxon>
        <taxon>Anthozoa</taxon>
        <taxon>Octocorallia</taxon>
        <taxon>Malacalcyonacea</taxon>
        <taxon>Plexauridae</taxon>
        <taxon>Paramuricea</taxon>
    </lineage>
</organism>
<evidence type="ECO:0000256" key="7">
    <source>
        <dbReference type="RuleBase" id="RU910737"/>
    </source>
</evidence>
<keyword evidence="7" id="KW-0460">Magnesium</keyword>
<evidence type="ECO:0000256" key="3">
    <source>
        <dbReference type="ARBA" id="ARBA00022763"/>
    </source>
</evidence>
<accession>A0A6S7K6N2</accession>